<evidence type="ECO:0000313" key="1">
    <source>
        <dbReference type="EMBL" id="CBI08935.1"/>
    </source>
</evidence>
<accession>E6QNW4</accession>
<name>E6QNW4_9ZZZZ</name>
<comment type="caution">
    <text evidence="1">The sequence shown here is derived from an EMBL/GenBank/DDBJ whole genome shotgun (WGS) entry which is preliminary data.</text>
</comment>
<gene>
    <name evidence="1" type="ORF">CARN6_2464</name>
</gene>
<dbReference type="AlphaFoldDB" id="E6QNW4"/>
<organism evidence="1">
    <name type="scientific">mine drainage metagenome</name>
    <dbReference type="NCBI Taxonomy" id="410659"/>
    <lineage>
        <taxon>unclassified sequences</taxon>
        <taxon>metagenomes</taxon>
        <taxon>ecological metagenomes</taxon>
    </lineage>
</organism>
<sequence>MVSARVATEVSIFNQKVLNWILSMQDSTNYLHIDNLIPNMAYTIWARNAYVGIWLPDEKGFLISRYKMHPIPFLSVEYHWDIGEPLGTAKPLRPLEKCPLPLPSLSDYRNDEINSNLCVWLDALEEHNPPLPGWDSVGERRQSNADFLKRLARPLGDKSVFPIWRIELDHLINNPIV</sequence>
<protein>
    <submittedName>
        <fullName evidence="1">Uncharacterized protein</fullName>
    </submittedName>
</protein>
<dbReference type="EMBL" id="CABQ01000293">
    <property type="protein sequence ID" value="CBI08935.1"/>
    <property type="molecule type" value="Genomic_DNA"/>
</dbReference>
<proteinExistence type="predicted"/>
<reference evidence="1" key="1">
    <citation type="submission" date="2009-10" db="EMBL/GenBank/DDBJ databases">
        <title>Diversity of trophic interactions inside an arsenic-rich microbial ecosystem.</title>
        <authorList>
            <person name="Bertin P.N."/>
            <person name="Heinrich-Salmeron A."/>
            <person name="Pelletier E."/>
            <person name="Goulhen-Chollet F."/>
            <person name="Arsene-Ploetze F."/>
            <person name="Gallien S."/>
            <person name="Calteau A."/>
            <person name="Vallenet D."/>
            <person name="Casiot C."/>
            <person name="Chane-Woon-Ming B."/>
            <person name="Giloteaux L."/>
            <person name="Barakat M."/>
            <person name="Bonnefoy V."/>
            <person name="Bruneel O."/>
            <person name="Chandler M."/>
            <person name="Cleiss J."/>
            <person name="Duran R."/>
            <person name="Elbaz-Poulichet F."/>
            <person name="Fonknechten N."/>
            <person name="Lauga B."/>
            <person name="Mornico D."/>
            <person name="Ortet P."/>
            <person name="Schaeffer C."/>
            <person name="Siguier P."/>
            <person name="Alexander Thil Smith A."/>
            <person name="Van Dorsselaer A."/>
            <person name="Weissenbach J."/>
            <person name="Medigue C."/>
            <person name="Le Paslier D."/>
        </authorList>
    </citation>
    <scope>NUCLEOTIDE SEQUENCE</scope>
</reference>